<sequence>MAQAQIQTYATCTQVTFPDILYRYREALIQLGCTNQQVLEWITEITWPTSDDDSFGDIYAAPVRLTPPDTAGLECVGIEISLYGEAAVPSLKDLPTWVGFNLLIDTEQLPPGSTEVLFSAQVGRTIWQILQVLARNFTEIGAYLTDEWQDNQTWRIIAESAGDPWVFCLGVFPRQLASYFIEVPAGFKGTVVDAGFGFAEVNRWQKLPWETTQRVK</sequence>
<evidence type="ECO:0000313" key="1">
    <source>
        <dbReference type="EMBL" id="GCF07157.1"/>
    </source>
</evidence>
<proteinExistence type="predicted"/>
<dbReference type="EMBL" id="BIXY01000007">
    <property type="protein sequence ID" value="GCF07157.1"/>
    <property type="molecule type" value="Genomic_DNA"/>
</dbReference>
<dbReference type="OrthoDB" id="154763at2"/>
<dbReference type="RefSeq" id="WP_149400195.1">
    <property type="nucleotide sequence ID" value="NZ_BIXY01000007.1"/>
</dbReference>
<gene>
    <name evidence="1" type="ORF">KDI_07210</name>
</gene>
<protein>
    <submittedName>
        <fullName evidence="1">Uncharacterized protein</fullName>
    </submittedName>
</protein>
<evidence type="ECO:0000313" key="2">
    <source>
        <dbReference type="Proteomes" id="UP000322530"/>
    </source>
</evidence>
<comment type="caution">
    <text evidence="1">The sequence shown here is derived from an EMBL/GenBank/DDBJ whole genome shotgun (WGS) entry which is preliminary data.</text>
</comment>
<keyword evidence="2" id="KW-1185">Reference proteome</keyword>
<name>A0A5A5T6Y1_9CHLR</name>
<organism evidence="1 2">
    <name type="scientific">Dictyobacter arantiisoli</name>
    <dbReference type="NCBI Taxonomy" id="2014874"/>
    <lineage>
        <taxon>Bacteria</taxon>
        <taxon>Bacillati</taxon>
        <taxon>Chloroflexota</taxon>
        <taxon>Ktedonobacteria</taxon>
        <taxon>Ktedonobacterales</taxon>
        <taxon>Dictyobacteraceae</taxon>
        <taxon>Dictyobacter</taxon>
    </lineage>
</organism>
<dbReference type="Proteomes" id="UP000322530">
    <property type="component" value="Unassembled WGS sequence"/>
</dbReference>
<dbReference type="AlphaFoldDB" id="A0A5A5T6Y1"/>
<reference evidence="1 2" key="1">
    <citation type="submission" date="2019-01" db="EMBL/GenBank/DDBJ databases">
        <title>Draft genome sequence of Dictyobacter sp. Uno17.</title>
        <authorList>
            <person name="Wang C.M."/>
            <person name="Zheng Y."/>
            <person name="Sakai Y."/>
            <person name="Abe K."/>
            <person name="Yokota A."/>
            <person name="Yabe S."/>
        </authorList>
    </citation>
    <scope>NUCLEOTIDE SEQUENCE [LARGE SCALE GENOMIC DNA]</scope>
    <source>
        <strain evidence="1 2">Uno17</strain>
    </source>
</reference>
<accession>A0A5A5T6Y1</accession>